<keyword evidence="2" id="KW-1133">Transmembrane helix</keyword>
<gene>
    <name evidence="3" type="ORF">NLI96_g7534</name>
</gene>
<protein>
    <submittedName>
        <fullName evidence="3">Uncharacterized protein</fullName>
    </submittedName>
</protein>
<feature type="transmembrane region" description="Helical" evidence="2">
    <location>
        <begin position="88"/>
        <end position="109"/>
    </location>
</feature>
<feature type="transmembrane region" description="Helical" evidence="2">
    <location>
        <begin position="572"/>
        <end position="597"/>
    </location>
</feature>
<dbReference type="Proteomes" id="UP001212997">
    <property type="component" value="Unassembled WGS sequence"/>
</dbReference>
<evidence type="ECO:0000313" key="4">
    <source>
        <dbReference type="Proteomes" id="UP001212997"/>
    </source>
</evidence>
<keyword evidence="4" id="KW-1185">Reference proteome</keyword>
<sequence length="665" mass="72082">MDLSVDSESTIDLTQARTPDPNHEGDPLLCNFGSNFLHGTKSESLPQTRESCIPNRRLESDSPSPGAADVAHTMPDARSPTLHQILRYLMSLLLPMVAITYTVFCYTVHFQTVPVRSGGLFDDTPYNIAVIKSAVTSISIIIISLGLLPIHALVAELRSEEFFRSTSTKPKGVPLGYLNGISNASFGTIDAFIVVVHWWCSPYYLLILATTILAIITSTLAPAALSVETALFDSDIQALAVGAIRRDAILKTSDPPNLNMVIGDRLTEKASTLAWVENTLKVPVAFQVVEPSKYVVPAPLDLPMNIPARWLSDVAVMNPTCTYPTLRLISNTSENGNIVTRIALDGTGLTMTLDSFVDLAERVSILVGNTYARNTTDTGLPVSGVTIFMLSWQCYSALGPCRGTLPGSGWTIQLNLSGLPAVTVIKRLEDLVATIPLNVSFLVCSPNVVIETREIRHDGHGRLTVMEHSYTPKQGNLDPGQTAVMFFNALQELGTYAGPQSVYESFGSESQANLLFGFRNAPEVGSNLTLSPLPAADVTENYALLLQSATKAFLDGTLSTAYVPARIPVERLIFVTSLPQVIASTILFGLLLGISIFSHFRRTTPQFTLFSIAAALDGSEIPSIFAKAKRCADPKSREEDMVAPIGRQMVVLEKSELESNVLHLQ</sequence>
<comment type="caution">
    <text evidence="3">The sequence shown here is derived from an EMBL/GenBank/DDBJ whole genome shotgun (WGS) entry which is preliminary data.</text>
</comment>
<feature type="region of interest" description="Disordered" evidence="1">
    <location>
        <begin position="1"/>
        <end position="25"/>
    </location>
</feature>
<evidence type="ECO:0000256" key="1">
    <source>
        <dbReference type="SAM" id="MobiDB-lite"/>
    </source>
</evidence>
<feature type="transmembrane region" description="Helical" evidence="2">
    <location>
        <begin position="205"/>
        <end position="227"/>
    </location>
</feature>
<proteinExistence type="predicted"/>
<feature type="region of interest" description="Disordered" evidence="1">
    <location>
        <begin position="40"/>
        <end position="74"/>
    </location>
</feature>
<reference evidence="3" key="1">
    <citation type="submission" date="2022-07" db="EMBL/GenBank/DDBJ databases">
        <title>Genome Sequence of Physisporinus lineatus.</title>
        <authorList>
            <person name="Buettner E."/>
        </authorList>
    </citation>
    <scope>NUCLEOTIDE SEQUENCE</scope>
    <source>
        <strain evidence="3">VT162</strain>
    </source>
</reference>
<dbReference type="EMBL" id="JANAWD010000312">
    <property type="protein sequence ID" value="KAJ3481633.1"/>
    <property type="molecule type" value="Genomic_DNA"/>
</dbReference>
<organism evidence="3 4">
    <name type="scientific">Meripilus lineatus</name>
    <dbReference type="NCBI Taxonomy" id="2056292"/>
    <lineage>
        <taxon>Eukaryota</taxon>
        <taxon>Fungi</taxon>
        <taxon>Dikarya</taxon>
        <taxon>Basidiomycota</taxon>
        <taxon>Agaricomycotina</taxon>
        <taxon>Agaricomycetes</taxon>
        <taxon>Polyporales</taxon>
        <taxon>Meripilaceae</taxon>
        <taxon>Meripilus</taxon>
    </lineage>
</organism>
<accession>A0AAD5V0N8</accession>
<feature type="compositionally biased region" description="Polar residues" evidence="1">
    <location>
        <begin position="1"/>
        <end position="17"/>
    </location>
</feature>
<keyword evidence="2" id="KW-0812">Transmembrane</keyword>
<feature type="transmembrane region" description="Helical" evidence="2">
    <location>
        <begin position="175"/>
        <end position="199"/>
    </location>
</feature>
<feature type="transmembrane region" description="Helical" evidence="2">
    <location>
        <begin position="129"/>
        <end position="154"/>
    </location>
</feature>
<evidence type="ECO:0000256" key="2">
    <source>
        <dbReference type="SAM" id="Phobius"/>
    </source>
</evidence>
<name>A0AAD5V0N8_9APHY</name>
<evidence type="ECO:0000313" key="3">
    <source>
        <dbReference type="EMBL" id="KAJ3481633.1"/>
    </source>
</evidence>
<keyword evidence="2" id="KW-0472">Membrane</keyword>
<dbReference type="AlphaFoldDB" id="A0AAD5V0N8"/>